<evidence type="ECO:0000256" key="10">
    <source>
        <dbReference type="PROSITE-ProRule" id="PRU00284"/>
    </source>
</evidence>
<dbReference type="PRINTS" id="PR00260">
    <property type="entry name" value="CHEMTRNSDUCR"/>
</dbReference>
<dbReference type="InterPro" id="IPR000014">
    <property type="entry name" value="PAS"/>
</dbReference>
<name>A0A1J5MR82_9BACT</name>
<dbReference type="SUPFAM" id="SSF55785">
    <property type="entry name" value="PYP-like sensor domain (PAS domain)"/>
    <property type="match status" value="1"/>
</dbReference>
<evidence type="ECO:0000256" key="7">
    <source>
        <dbReference type="ARBA" id="ARBA00023012"/>
    </source>
</evidence>
<dbReference type="GO" id="GO:0006935">
    <property type="term" value="P:chemotaxis"/>
    <property type="evidence" value="ECO:0007669"/>
    <property type="project" value="InterPro"/>
</dbReference>
<evidence type="ECO:0000256" key="1">
    <source>
        <dbReference type="ARBA" id="ARBA00004370"/>
    </source>
</evidence>
<feature type="domain" description="Methyl-accepting transducer" evidence="12">
    <location>
        <begin position="563"/>
        <end position="799"/>
    </location>
</feature>
<evidence type="ECO:0000256" key="8">
    <source>
        <dbReference type="ARBA" id="ARBA00023224"/>
    </source>
</evidence>
<evidence type="ECO:0000259" key="14">
    <source>
        <dbReference type="PROSITE" id="PS50885"/>
    </source>
</evidence>
<keyword evidence="6" id="KW-0067">ATP-binding</keyword>
<dbReference type="SMART" id="SM00283">
    <property type="entry name" value="MA"/>
    <property type="match status" value="1"/>
</dbReference>
<keyword evidence="7" id="KW-0902">Two-component regulatory system</keyword>
<dbReference type="EMBL" id="LKAQ01000004">
    <property type="protein sequence ID" value="OIQ49117.1"/>
    <property type="molecule type" value="Genomic_DNA"/>
</dbReference>
<dbReference type="Pfam" id="PF00015">
    <property type="entry name" value="MCPsignal"/>
    <property type="match status" value="1"/>
</dbReference>
<dbReference type="PROSITE" id="PS50112">
    <property type="entry name" value="PAS"/>
    <property type="match status" value="1"/>
</dbReference>
<comment type="subcellular location">
    <subcellularLocation>
        <location evidence="1">Membrane</location>
    </subcellularLocation>
</comment>
<dbReference type="CDD" id="cd00130">
    <property type="entry name" value="PAS"/>
    <property type="match status" value="1"/>
</dbReference>
<dbReference type="InterPro" id="IPR013656">
    <property type="entry name" value="PAS_4"/>
</dbReference>
<evidence type="ECO:0000313" key="15">
    <source>
        <dbReference type="EMBL" id="OIQ49117.1"/>
    </source>
</evidence>
<dbReference type="CDD" id="cd06225">
    <property type="entry name" value="HAMP"/>
    <property type="match status" value="1"/>
</dbReference>
<dbReference type="OrthoDB" id="9816383at2"/>
<dbReference type="PROSITE" id="PS50111">
    <property type="entry name" value="CHEMOTAXIS_TRANSDUC_2"/>
    <property type="match status" value="1"/>
</dbReference>
<feature type="transmembrane region" description="Helical" evidence="11">
    <location>
        <begin position="7"/>
        <end position="26"/>
    </location>
</feature>
<dbReference type="InterPro" id="IPR029150">
    <property type="entry name" value="dCache_3"/>
</dbReference>
<evidence type="ECO:0000259" key="13">
    <source>
        <dbReference type="PROSITE" id="PS50112"/>
    </source>
</evidence>
<feature type="transmembrane region" description="Helical" evidence="11">
    <location>
        <begin position="317"/>
        <end position="344"/>
    </location>
</feature>
<dbReference type="SUPFAM" id="SSF103190">
    <property type="entry name" value="Sensory domain-like"/>
    <property type="match status" value="1"/>
</dbReference>
<dbReference type="Gene3D" id="3.30.450.20">
    <property type="entry name" value="PAS domain"/>
    <property type="match status" value="1"/>
</dbReference>
<evidence type="ECO:0000256" key="2">
    <source>
        <dbReference type="ARBA" id="ARBA00022553"/>
    </source>
</evidence>
<feature type="domain" description="HAMP" evidence="14">
    <location>
        <begin position="342"/>
        <end position="394"/>
    </location>
</feature>
<dbReference type="Gene3D" id="6.10.340.10">
    <property type="match status" value="1"/>
</dbReference>
<keyword evidence="11" id="KW-1133">Transmembrane helix</keyword>
<dbReference type="SUPFAM" id="SSF158472">
    <property type="entry name" value="HAMP domain-like"/>
    <property type="match status" value="1"/>
</dbReference>
<evidence type="ECO:0000256" key="6">
    <source>
        <dbReference type="ARBA" id="ARBA00022840"/>
    </source>
</evidence>
<dbReference type="InterPro" id="IPR029151">
    <property type="entry name" value="Sensor-like_sf"/>
</dbReference>
<keyword evidence="2" id="KW-0597">Phosphoprotein</keyword>
<keyword evidence="11" id="KW-0472">Membrane</keyword>
<dbReference type="FunFam" id="1.10.287.950:FF:000001">
    <property type="entry name" value="Methyl-accepting chemotaxis sensory transducer"/>
    <property type="match status" value="1"/>
</dbReference>
<evidence type="ECO:0000256" key="9">
    <source>
        <dbReference type="ARBA" id="ARBA00029447"/>
    </source>
</evidence>
<dbReference type="PROSITE" id="PS50885">
    <property type="entry name" value="HAMP"/>
    <property type="match status" value="1"/>
</dbReference>
<dbReference type="Pfam" id="PF14827">
    <property type="entry name" value="dCache_3"/>
    <property type="match status" value="1"/>
</dbReference>
<sequence length="836" mass="90508">MSIRYKILLPTIPLVLLIGCVGYFLLTGQFGALRTSFAEMLVGNAAKTLEQNTEEAAVRAEEEAALFSRLPSVIQAFSLAHQGDIDDESDPVVQGAREALRGQLAPALGGYKDAMGEKLRLHFHLPNGRSLARMWRDKQAKRNGKWVDVSDDISSFRKTVLDVNRDGRPRRGIEPGRGGFAIRGVVAVKDASGHQLGSVEVLKSYDDVFKLFEDEEGSFYTLYMDASLLPTTTNLQDPAKYPLIGKAYVRVAGKENADLDARVTPDQLRRAVDGQYVAIEGDYAVVYLPVKDYQGKPIGVITLARDISVQNAILDSAVVLVLVLFALAVLVPILTLLGVMRYAVFRPLNRIRDLAEQVSRGNLAQGETVTSRDEIGAIHRSVSRIPVNLSALIDDCEATAREVARGVVRARGDADRYEGAYAQLIQSMNRVADTYTATFDSFPFPIFTVDRDHNLLFVNQHAEEIAGRDSSRLLGSPCSSVFNTDICKTGDCVCTQAMQTMERAVGNTRGRLEAGEVDIKGYASPLLDEKNRVVGALEVIVDQTDILDSQRKMQHVADQAGRLSERMTSASQQLLERVEESRQGAGEQSARATETATAMEEMNATVLEVARNANEAALNADQAEGQARAGRDVVVKVVSSVNEVQELASLLRDNMGELGSQADDIGRVMTVINDIADQTNLLALNAAIEAARAGDAGRGFAVVADEVRKLAEKTMVATTEVGSAIGAIQTMAQRNVIETDKVARVVETCTALAEEAGKSLAEIVDFSRDSVRQVQGIAAAAEEQSATSEQITQATEDMHRISQNTSQAMTQSVQACSELTAIAKELDGLINELGSA</sequence>
<dbReference type="GO" id="GO:0004888">
    <property type="term" value="F:transmembrane signaling receptor activity"/>
    <property type="evidence" value="ECO:0007669"/>
    <property type="project" value="InterPro"/>
</dbReference>
<dbReference type="CDD" id="cd11386">
    <property type="entry name" value="MCP_signal"/>
    <property type="match status" value="1"/>
</dbReference>
<dbReference type="RefSeq" id="WP_071544665.1">
    <property type="nucleotide sequence ID" value="NZ_LKAQ01000004.1"/>
</dbReference>
<dbReference type="Proteomes" id="UP000181901">
    <property type="component" value="Unassembled WGS sequence"/>
</dbReference>
<evidence type="ECO:0000256" key="4">
    <source>
        <dbReference type="ARBA" id="ARBA00022741"/>
    </source>
</evidence>
<dbReference type="InterPro" id="IPR003660">
    <property type="entry name" value="HAMP_dom"/>
</dbReference>
<dbReference type="GO" id="GO:0005524">
    <property type="term" value="F:ATP binding"/>
    <property type="evidence" value="ECO:0007669"/>
    <property type="project" value="UniProtKB-KW"/>
</dbReference>
<evidence type="ECO:0000313" key="16">
    <source>
        <dbReference type="Proteomes" id="UP000181901"/>
    </source>
</evidence>
<protein>
    <submittedName>
        <fullName evidence="15">Methyl-accepting chemotaxis protein PctA</fullName>
    </submittedName>
</protein>
<evidence type="ECO:0000256" key="3">
    <source>
        <dbReference type="ARBA" id="ARBA00022679"/>
    </source>
</evidence>
<comment type="similarity">
    <text evidence="9">Belongs to the methyl-accepting chemotaxis (MCP) protein family.</text>
</comment>
<dbReference type="Gene3D" id="1.10.287.950">
    <property type="entry name" value="Methyl-accepting chemotaxis protein"/>
    <property type="match status" value="1"/>
</dbReference>
<keyword evidence="11" id="KW-0812">Transmembrane</keyword>
<dbReference type="InterPro" id="IPR004090">
    <property type="entry name" value="Chemotax_Me-accpt_rcpt"/>
</dbReference>
<dbReference type="AlphaFoldDB" id="A0A1J5MR82"/>
<evidence type="ECO:0000256" key="5">
    <source>
        <dbReference type="ARBA" id="ARBA00022777"/>
    </source>
</evidence>
<keyword evidence="3" id="KW-0808">Transferase</keyword>
<keyword evidence="8 10" id="KW-0807">Transducer</keyword>
<dbReference type="GO" id="GO:0000160">
    <property type="term" value="P:phosphorelay signal transduction system"/>
    <property type="evidence" value="ECO:0007669"/>
    <property type="project" value="UniProtKB-KW"/>
</dbReference>
<dbReference type="SUPFAM" id="SSF58104">
    <property type="entry name" value="Methyl-accepting chemotaxis protein (MCP) signaling domain"/>
    <property type="match status" value="1"/>
</dbReference>
<evidence type="ECO:0000256" key="11">
    <source>
        <dbReference type="SAM" id="Phobius"/>
    </source>
</evidence>
<keyword evidence="16" id="KW-1185">Reference proteome</keyword>
<dbReference type="PROSITE" id="PS51257">
    <property type="entry name" value="PROKAR_LIPOPROTEIN"/>
    <property type="match status" value="1"/>
</dbReference>
<reference evidence="15 16" key="1">
    <citation type="submission" date="2015-09" db="EMBL/GenBank/DDBJ databases">
        <title>Genome of Desulfovibrio dechloracetivorans BerOc1, a mercury methylating strain isolated from highly hydrocarbons and metals contaminated coastal sediments.</title>
        <authorList>
            <person name="Goni Urriza M."/>
            <person name="Gassie C."/>
            <person name="Bouchez O."/>
            <person name="Klopp C."/>
            <person name="Ranchou-Peyruse A."/>
            <person name="Remy G."/>
        </authorList>
    </citation>
    <scope>NUCLEOTIDE SEQUENCE [LARGE SCALE GENOMIC DNA]</scope>
    <source>
        <strain evidence="15 16">BerOc1</strain>
    </source>
</reference>
<keyword evidence="4" id="KW-0547">Nucleotide-binding</keyword>
<dbReference type="GO" id="GO:0016301">
    <property type="term" value="F:kinase activity"/>
    <property type="evidence" value="ECO:0007669"/>
    <property type="project" value="UniProtKB-KW"/>
</dbReference>
<dbReference type="InterPro" id="IPR004089">
    <property type="entry name" value="MCPsignal_dom"/>
</dbReference>
<feature type="domain" description="PAS" evidence="13">
    <location>
        <begin position="431"/>
        <end position="475"/>
    </location>
</feature>
<evidence type="ECO:0000259" key="12">
    <source>
        <dbReference type="PROSITE" id="PS50111"/>
    </source>
</evidence>
<dbReference type="PANTHER" id="PTHR32089:SF112">
    <property type="entry name" value="LYSOZYME-LIKE PROTEIN-RELATED"/>
    <property type="match status" value="1"/>
</dbReference>
<dbReference type="SMART" id="SM00091">
    <property type="entry name" value="PAS"/>
    <property type="match status" value="1"/>
</dbReference>
<dbReference type="InterPro" id="IPR035965">
    <property type="entry name" value="PAS-like_dom_sf"/>
</dbReference>
<dbReference type="Pfam" id="PF08448">
    <property type="entry name" value="PAS_4"/>
    <property type="match status" value="1"/>
</dbReference>
<dbReference type="PANTHER" id="PTHR32089">
    <property type="entry name" value="METHYL-ACCEPTING CHEMOTAXIS PROTEIN MCPB"/>
    <property type="match status" value="1"/>
</dbReference>
<comment type="caution">
    <text evidence="15">The sequence shown here is derived from an EMBL/GenBank/DDBJ whole genome shotgun (WGS) entry which is preliminary data.</text>
</comment>
<gene>
    <name evidence="15" type="primary">pctA_2</name>
    <name evidence="15" type="ORF">BerOc1_01039</name>
</gene>
<proteinExistence type="inferred from homology"/>
<accession>A0A1J5MR82</accession>
<organism evidence="15 16">
    <name type="scientific">Pseudodesulfovibrio hydrargyri</name>
    <dbReference type="NCBI Taxonomy" id="2125990"/>
    <lineage>
        <taxon>Bacteria</taxon>
        <taxon>Pseudomonadati</taxon>
        <taxon>Thermodesulfobacteriota</taxon>
        <taxon>Desulfovibrionia</taxon>
        <taxon>Desulfovibrionales</taxon>
        <taxon>Desulfovibrionaceae</taxon>
    </lineage>
</organism>
<dbReference type="GO" id="GO:0016020">
    <property type="term" value="C:membrane"/>
    <property type="evidence" value="ECO:0007669"/>
    <property type="project" value="UniProtKB-SubCell"/>
</dbReference>
<keyword evidence="5" id="KW-0418">Kinase</keyword>